<proteinExistence type="predicted"/>
<name>A0A3G1B3L7_9ARCH</name>
<dbReference type="STRING" id="1603555.SU86_008935"/>
<evidence type="ECO:0000313" key="2">
    <source>
        <dbReference type="EMBL" id="AJZ76457.1"/>
    </source>
</evidence>
<accession>A0A3G1B3L7</accession>
<dbReference type="AlphaFoldDB" id="A0A3G1B3L7"/>
<dbReference type="KEGG" id="tah:SU86_008935"/>
<gene>
    <name evidence="2" type="ORF">SU86_008935</name>
</gene>
<keyword evidence="3" id="KW-1185">Reference proteome</keyword>
<feature type="coiled-coil region" evidence="1">
    <location>
        <begin position="51"/>
        <end position="85"/>
    </location>
</feature>
<dbReference type="GeneID" id="24874686"/>
<reference evidence="2 3" key="1">
    <citation type="journal article" date="2016" name="Sci. Rep.">
        <title>A novel ammonia-oxidizing archaeon from wastewater treatment plant: Its enrichment, physiological and genomic characteristics.</title>
        <authorList>
            <person name="Li Y."/>
            <person name="Ding K."/>
            <person name="Wen X."/>
            <person name="Zhang B."/>
            <person name="Shen B."/>
            <person name="Yang Y."/>
        </authorList>
    </citation>
    <scope>NUCLEOTIDE SEQUENCE [LARGE SCALE GENOMIC DNA]</scope>
    <source>
        <strain evidence="2 3">SAT1</strain>
    </source>
</reference>
<dbReference type="RefSeq" id="WP_048187231.1">
    <property type="nucleotide sequence ID" value="NZ_CP011097.1"/>
</dbReference>
<organism evidence="2 3">
    <name type="scientific">Candidatus Nitrosotenuis cloacae</name>
    <dbReference type="NCBI Taxonomy" id="1603555"/>
    <lineage>
        <taxon>Archaea</taxon>
        <taxon>Nitrososphaerota</taxon>
        <taxon>Candidatus Nitrosotenuis</taxon>
    </lineage>
</organism>
<evidence type="ECO:0000256" key="1">
    <source>
        <dbReference type="SAM" id="Coils"/>
    </source>
</evidence>
<evidence type="ECO:0000313" key="3">
    <source>
        <dbReference type="Proteomes" id="UP000266745"/>
    </source>
</evidence>
<keyword evidence="1" id="KW-0175">Coiled coil</keyword>
<sequence>MKSLAVLMSVLLLCAGSLGVAFAKSSKQNMSPEEKDKFIKNAKALAEDSRKKALEKTLKDSNAKKDNAKKQIALEAKALEDAKKKLVLYKTKSKN</sequence>
<protein>
    <submittedName>
        <fullName evidence="2">Uncharacterized protein</fullName>
    </submittedName>
</protein>
<dbReference type="Proteomes" id="UP000266745">
    <property type="component" value="Chromosome"/>
</dbReference>
<dbReference type="EMBL" id="CP011097">
    <property type="protein sequence ID" value="AJZ76457.1"/>
    <property type="molecule type" value="Genomic_DNA"/>
</dbReference>